<keyword evidence="2" id="KW-1185">Reference proteome</keyword>
<evidence type="ECO:0000313" key="1">
    <source>
        <dbReference type="EMBL" id="CAK9084113.1"/>
    </source>
</evidence>
<organism evidence="1 2">
    <name type="scientific">Durusdinium trenchii</name>
    <dbReference type="NCBI Taxonomy" id="1381693"/>
    <lineage>
        <taxon>Eukaryota</taxon>
        <taxon>Sar</taxon>
        <taxon>Alveolata</taxon>
        <taxon>Dinophyceae</taxon>
        <taxon>Suessiales</taxon>
        <taxon>Symbiodiniaceae</taxon>
        <taxon>Durusdinium</taxon>
    </lineage>
</organism>
<sequence>MQVAKPTQPTLLSRLEHIGTTKGTYSLYSLQSYESCWFPRSFRLQNPINFPSHVRPAQGHVQQISSTFEAFAALRSDGQVICWGDPFFGGNGDSSGVELTNIQLIQSTSWAFAALRSDGTVVTWGSANLGGVVSEQVQAQLVDVEGIESNGWAFVALRSDGSLVCWGDAESGGMVEEVWAQRELVDVVEVKGTERAFTAVRAATWRR</sequence>
<dbReference type="EMBL" id="CAXAMN010024139">
    <property type="protein sequence ID" value="CAK9084113.1"/>
    <property type="molecule type" value="Genomic_DNA"/>
</dbReference>
<gene>
    <name evidence="1" type="ORF">CCMP2556_LOCUS40948</name>
</gene>
<name>A0ABP0Q8V9_9DINO</name>
<accession>A0ABP0Q8V9</accession>
<dbReference type="PANTHER" id="PTHR45982">
    <property type="entry name" value="REGULATOR OF CHROMOSOME CONDENSATION"/>
    <property type="match status" value="1"/>
</dbReference>
<dbReference type="SUPFAM" id="SSF50985">
    <property type="entry name" value="RCC1/BLIP-II"/>
    <property type="match status" value="1"/>
</dbReference>
<dbReference type="InterPro" id="IPR051553">
    <property type="entry name" value="Ran_GTPase-activating"/>
</dbReference>
<dbReference type="PANTHER" id="PTHR45982:SF1">
    <property type="entry name" value="REGULATOR OF CHROMOSOME CONDENSATION"/>
    <property type="match status" value="1"/>
</dbReference>
<proteinExistence type="predicted"/>
<evidence type="ECO:0000313" key="2">
    <source>
        <dbReference type="Proteomes" id="UP001642484"/>
    </source>
</evidence>
<protein>
    <submittedName>
        <fullName evidence="1">Uncharacterized protein</fullName>
    </submittedName>
</protein>
<comment type="caution">
    <text evidence="1">The sequence shown here is derived from an EMBL/GenBank/DDBJ whole genome shotgun (WGS) entry which is preliminary data.</text>
</comment>
<dbReference type="InterPro" id="IPR009091">
    <property type="entry name" value="RCC1/BLIP-II"/>
</dbReference>
<dbReference type="Pfam" id="PF13540">
    <property type="entry name" value="RCC1_2"/>
    <property type="match status" value="1"/>
</dbReference>
<dbReference type="Gene3D" id="2.130.10.30">
    <property type="entry name" value="Regulator of chromosome condensation 1/beta-lactamase-inhibitor protein II"/>
    <property type="match status" value="1"/>
</dbReference>
<dbReference type="Proteomes" id="UP001642484">
    <property type="component" value="Unassembled WGS sequence"/>
</dbReference>
<reference evidence="1 2" key="1">
    <citation type="submission" date="2024-02" db="EMBL/GenBank/DDBJ databases">
        <authorList>
            <person name="Chen Y."/>
            <person name="Shah S."/>
            <person name="Dougan E. K."/>
            <person name="Thang M."/>
            <person name="Chan C."/>
        </authorList>
    </citation>
    <scope>NUCLEOTIDE SEQUENCE [LARGE SCALE GENOMIC DNA]</scope>
</reference>